<protein>
    <recommendedName>
        <fullName evidence="3">AbiV family abortive infection protein</fullName>
    </recommendedName>
</protein>
<reference evidence="1 2" key="1">
    <citation type="submission" date="2020-05" db="EMBL/GenBank/DDBJ databases">
        <title>Genome sequences of pea root nodulating Rhizobium spp.</title>
        <authorList>
            <person name="Rahi P."/>
        </authorList>
    </citation>
    <scope>NUCLEOTIDE SEQUENCE [LARGE SCALE GENOMIC DNA]</scope>
    <source>
        <strain evidence="2">JKLM 12A2</strain>
    </source>
</reference>
<keyword evidence="2" id="KW-1185">Reference proteome</keyword>
<evidence type="ECO:0000313" key="2">
    <source>
        <dbReference type="Proteomes" id="UP000305673"/>
    </source>
</evidence>
<organism evidence="1 2">
    <name type="scientific">Rhizobium indicum</name>
    <dbReference type="NCBI Taxonomy" id="2583231"/>
    <lineage>
        <taxon>Bacteria</taxon>
        <taxon>Pseudomonadati</taxon>
        <taxon>Pseudomonadota</taxon>
        <taxon>Alphaproteobacteria</taxon>
        <taxon>Hyphomicrobiales</taxon>
        <taxon>Rhizobiaceae</taxon>
        <taxon>Rhizobium/Agrobacterium group</taxon>
        <taxon>Rhizobium</taxon>
    </lineage>
</organism>
<evidence type="ECO:0008006" key="3">
    <source>
        <dbReference type="Google" id="ProtNLM"/>
    </source>
</evidence>
<accession>A0ABX6PKK7</accession>
<dbReference type="EMBL" id="CP054021">
    <property type="protein sequence ID" value="QKK19183.1"/>
    <property type="molecule type" value="Genomic_DNA"/>
</dbReference>
<gene>
    <name evidence="1" type="ORF">FFM53_023205</name>
</gene>
<dbReference type="RefSeq" id="WP_138387390.1">
    <property type="nucleotide sequence ID" value="NZ_CP054021.1"/>
</dbReference>
<sequence>MSEISIVCNLSVNYTINSIKIENEFDRKIYILSSFRSALQSIEFIAETINDLYRDECLIISRAIVEHYLRIKSLRLESLDNKVVLYEALASRGLLGYATRPNGKTDYSKVISEQGQLIDIAYTYRSLAKQTGDPKDIFLYEYIYRALSNFVHRDASDRIITAMRKSDLRFVITDVNDDEISGTYICAKIILYYLQEFLKNDWINKKTVKDIKRKLGELSPHLDLLETNPEIAELGF</sequence>
<proteinExistence type="predicted"/>
<dbReference type="Proteomes" id="UP000305673">
    <property type="component" value="Chromosome"/>
</dbReference>
<name>A0ABX6PKK7_9HYPH</name>
<evidence type="ECO:0000313" key="1">
    <source>
        <dbReference type="EMBL" id="QKK19183.1"/>
    </source>
</evidence>